<evidence type="ECO:0000256" key="16">
    <source>
        <dbReference type="ARBA" id="ARBA00023134"/>
    </source>
</evidence>
<evidence type="ECO:0000256" key="15">
    <source>
        <dbReference type="ARBA" id="ARBA00022989"/>
    </source>
</evidence>
<dbReference type="EMBL" id="CP001560">
    <property type="protein sequence ID" value="AFJ46636.1"/>
    <property type="molecule type" value="Genomic_DNA"/>
</dbReference>
<dbReference type="GO" id="GO:0005525">
    <property type="term" value="F:GTP binding"/>
    <property type="evidence" value="ECO:0007669"/>
    <property type="project" value="UniProtKB-KW"/>
</dbReference>
<evidence type="ECO:0000256" key="12">
    <source>
        <dbReference type="ARBA" id="ARBA00022741"/>
    </source>
</evidence>
<evidence type="ECO:0000256" key="14">
    <source>
        <dbReference type="ARBA" id="ARBA00022916"/>
    </source>
</evidence>
<keyword evidence="11" id="KW-0479">Metal-binding</keyword>
<evidence type="ECO:0000256" key="4">
    <source>
        <dbReference type="ARBA" id="ARBA00005186"/>
    </source>
</evidence>
<keyword evidence="12" id="KW-0547">Nucleotide-binding</keyword>
<accession>I2B7Y2</accession>
<dbReference type="PANTHER" id="PTHR45138:SF16">
    <property type="entry name" value="DIGUANYLATE CYCLASE DGCQ-RELATED"/>
    <property type="match status" value="1"/>
</dbReference>
<evidence type="ECO:0000256" key="11">
    <source>
        <dbReference type="ARBA" id="ARBA00022723"/>
    </source>
</evidence>
<dbReference type="InterPro" id="IPR029787">
    <property type="entry name" value="Nucleotide_cyclase"/>
</dbReference>
<comment type="subcellular location">
    <subcellularLocation>
        <location evidence="2">Cell inner membrane</location>
        <topology evidence="2">Multi-pass membrane protein</topology>
    </subcellularLocation>
</comment>
<dbReference type="GO" id="GO:0043709">
    <property type="term" value="P:cell adhesion involved in single-species biofilm formation"/>
    <property type="evidence" value="ECO:0007669"/>
    <property type="project" value="TreeGrafter"/>
</dbReference>
<keyword evidence="16" id="KW-0342">GTP-binding</keyword>
<feature type="transmembrane region" description="Helical" evidence="21">
    <location>
        <begin position="351"/>
        <end position="371"/>
    </location>
</feature>
<reference evidence="23 24" key="1">
    <citation type="journal article" date="2012" name="J. Bacteriol.">
        <title>Complete genome sequence of the B12-producing Shimwellia blattae strain DSM 4481, isolated from a cockroach.</title>
        <authorList>
            <person name="Brzuszkiewicz E."/>
            <person name="Waschkowitz T."/>
            <person name="Wiezer A."/>
            <person name="Daniel R."/>
        </authorList>
    </citation>
    <scope>NUCLEOTIDE SEQUENCE [LARGE SCALE GENOMIC DNA]</scope>
    <source>
        <strain evidence="24">ATCC 29907 / DSM 4481 / JCM 1650 / NBRC 105725 / CDC 9005-74</strain>
    </source>
</reference>
<keyword evidence="9" id="KW-0808">Transferase</keyword>
<comment type="pathway">
    <text evidence="3">Purine metabolism; 3',5'-cyclic di-GMP biosynthesis.</text>
</comment>
<keyword evidence="8" id="KW-0997">Cell inner membrane</keyword>
<dbReference type="SMART" id="SM00267">
    <property type="entry name" value="GGDEF"/>
    <property type="match status" value="1"/>
</dbReference>
<accession>K6UQB6</accession>
<comment type="function">
    <text evidence="20">Catalyzes the synthesis of cyclic-di-GMP (c-di-GMP) via the condensation of 2 GTP molecules. Cyclic-di-GMP is a second messenger which controls cell surface-associated traits in bacteria. Involved in the regulation of cellulose production.</text>
</comment>
<evidence type="ECO:0000256" key="13">
    <source>
        <dbReference type="ARBA" id="ARBA00022842"/>
    </source>
</evidence>
<dbReference type="InterPro" id="IPR000160">
    <property type="entry name" value="GGDEF_dom"/>
</dbReference>
<dbReference type="UniPathway" id="UPA00599"/>
<dbReference type="NCBIfam" id="NF011955">
    <property type="entry name" value="PRK15426.1"/>
    <property type="match status" value="1"/>
</dbReference>
<evidence type="ECO:0000256" key="17">
    <source>
        <dbReference type="ARBA" id="ARBA00023136"/>
    </source>
</evidence>
<proteinExistence type="predicted"/>
<dbReference type="EC" id="2.7.7.65" evidence="6"/>
<evidence type="ECO:0000256" key="19">
    <source>
        <dbReference type="ARBA" id="ARBA00034247"/>
    </source>
</evidence>
<evidence type="ECO:0000313" key="23">
    <source>
        <dbReference type="EMBL" id="AFJ46636.1"/>
    </source>
</evidence>
<keyword evidence="7" id="KW-1003">Cell membrane</keyword>
<dbReference type="CDD" id="cd01949">
    <property type="entry name" value="GGDEF"/>
    <property type="match status" value="1"/>
</dbReference>
<dbReference type="PANTHER" id="PTHR45138">
    <property type="entry name" value="REGULATORY COMPONENTS OF SENSORY TRANSDUCTION SYSTEM"/>
    <property type="match status" value="1"/>
</dbReference>
<dbReference type="UniPathway" id="UPA00694"/>
<dbReference type="NCBIfam" id="TIGR00254">
    <property type="entry name" value="GGDEF"/>
    <property type="match status" value="1"/>
</dbReference>
<keyword evidence="14" id="KW-0135">Cellulose biosynthesis</keyword>
<keyword evidence="13" id="KW-0460">Magnesium</keyword>
<evidence type="ECO:0000256" key="7">
    <source>
        <dbReference type="ARBA" id="ARBA00022475"/>
    </source>
</evidence>
<comment type="pathway">
    <text evidence="4">Glycan metabolism; bacterial cellulose biosynthesis.</text>
</comment>
<evidence type="ECO:0000256" key="8">
    <source>
        <dbReference type="ARBA" id="ARBA00022519"/>
    </source>
</evidence>
<dbReference type="Gene3D" id="3.30.70.270">
    <property type="match status" value="1"/>
</dbReference>
<dbReference type="PROSITE" id="PS50887">
    <property type="entry name" value="GGDEF"/>
    <property type="match status" value="1"/>
</dbReference>
<dbReference type="GO" id="GO:0005886">
    <property type="term" value="C:plasma membrane"/>
    <property type="evidence" value="ECO:0007669"/>
    <property type="project" value="UniProtKB-SubCell"/>
</dbReference>
<keyword evidence="10 21" id="KW-0812">Transmembrane</keyword>
<dbReference type="HOGENOM" id="CLU_000445_11_23_6"/>
<dbReference type="KEGG" id="ebt:EBL_c15390"/>
<dbReference type="OrthoDB" id="9813903at2"/>
<dbReference type="InterPro" id="IPR033416">
    <property type="entry name" value="CHASE7"/>
</dbReference>
<dbReference type="Proteomes" id="UP000001955">
    <property type="component" value="Chromosome"/>
</dbReference>
<evidence type="ECO:0000256" key="21">
    <source>
        <dbReference type="SAM" id="Phobius"/>
    </source>
</evidence>
<dbReference type="FunFam" id="3.30.70.270:FF:000001">
    <property type="entry name" value="Diguanylate cyclase domain protein"/>
    <property type="match status" value="1"/>
</dbReference>
<sequence length="560" mass="63262">MSDRSIRQILGRFKNPLRVVHCCFSAVLVLSLMLAWRVAVVLEQAYVAEQVSSLEEVASALDRQFQHSVDNLLFYRNTMHYALQSPSSTDKTRLAIEQFAERRSAPDWSVRLAQRRGLPVYGTSDDFVTRHPPLSRDIPELNNELTAALELSYILQLADYSQDFQRRIFYVSRAGYYLATTPVPSGNRSEYLFGKILNAPWFEGNKEHINRARAVVWTDSVYPLHGVAASVPLDLNHYWYGVLGIDFSLDAIHAFLLDNIQDKNEGTVLLYNRAFRQIASSAFFPPQAPWFSAGQIARLQQAMDGNLMEGSLRMGTRFVTWARLNSYDGVLVRVHTLHEGLRGGLGSISRILLMLGILCSLVLLLSWYVMLRLVKSMMKLQGALSWRANFDALTRLYNRGAFYDLANRQMEICRNQHQPLSVIQMDLDHFKWINDTYGHNTGDKVLAHTGAMILSALRSADISGRVGGEEFCILLPGATLADARMVAERIRQRLRNKALLIDAKTTIHFTASFGVSCSTELESADFTQLQIRADERLYYAKVHGRDQVCAGEMPPTNNGD</sequence>
<keyword evidence="17 21" id="KW-0472">Membrane</keyword>
<comment type="cofactor">
    <cofactor evidence="1">
        <name>Mg(2+)</name>
        <dbReference type="ChEBI" id="CHEBI:18420"/>
    </cofactor>
</comment>
<feature type="transmembrane region" description="Helical" evidence="21">
    <location>
        <begin position="20"/>
        <end position="42"/>
    </location>
</feature>
<dbReference type="GO" id="GO:0030244">
    <property type="term" value="P:cellulose biosynthetic process"/>
    <property type="evidence" value="ECO:0007669"/>
    <property type="project" value="UniProtKB-KW"/>
</dbReference>
<evidence type="ECO:0000313" key="24">
    <source>
        <dbReference type="Proteomes" id="UP000001955"/>
    </source>
</evidence>
<dbReference type="InterPro" id="IPR050469">
    <property type="entry name" value="Diguanylate_Cyclase"/>
</dbReference>
<name>I2B7Y2_SHIBC</name>
<evidence type="ECO:0000256" key="10">
    <source>
        <dbReference type="ARBA" id="ARBA00022692"/>
    </source>
</evidence>
<dbReference type="PATRIC" id="fig|630626.3.peg.1485"/>
<dbReference type="AlphaFoldDB" id="I2B7Y2"/>
<feature type="domain" description="GGDEF" evidence="22">
    <location>
        <begin position="418"/>
        <end position="553"/>
    </location>
</feature>
<evidence type="ECO:0000259" key="22">
    <source>
        <dbReference type="PROSITE" id="PS50887"/>
    </source>
</evidence>
<evidence type="ECO:0000256" key="6">
    <source>
        <dbReference type="ARBA" id="ARBA00012528"/>
    </source>
</evidence>
<organism evidence="23 24">
    <name type="scientific">Shimwellia blattae (strain ATCC 29907 / DSM 4481 / JCM 1650 / NBRC 105725 / CDC 9005-74)</name>
    <name type="common">Escherichia blattae</name>
    <dbReference type="NCBI Taxonomy" id="630626"/>
    <lineage>
        <taxon>Bacteria</taxon>
        <taxon>Pseudomonadati</taxon>
        <taxon>Pseudomonadota</taxon>
        <taxon>Gammaproteobacteria</taxon>
        <taxon>Enterobacterales</taxon>
        <taxon>Enterobacteriaceae</taxon>
        <taxon>Shimwellia</taxon>
    </lineage>
</organism>
<evidence type="ECO:0000256" key="9">
    <source>
        <dbReference type="ARBA" id="ARBA00022679"/>
    </source>
</evidence>
<evidence type="ECO:0000256" key="20">
    <source>
        <dbReference type="ARBA" id="ARBA00045634"/>
    </source>
</evidence>
<dbReference type="STRING" id="630626.EBL_c15390"/>
<evidence type="ECO:0000256" key="18">
    <source>
        <dbReference type="ARBA" id="ARBA00031311"/>
    </source>
</evidence>
<keyword evidence="24" id="KW-1185">Reference proteome</keyword>
<keyword evidence="15 21" id="KW-1133">Transmembrane helix</keyword>
<evidence type="ECO:0000256" key="5">
    <source>
        <dbReference type="ARBA" id="ARBA00011738"/>
    </source>
</evidence>
<comment type="catalytic activity">
    <reaction evidence="19">
        <text>2 GTP = 3',3'-c-di-GMP + 2 diphosphate</text>
        <dbReference type="Rhea" id="RHEA:24898"/>
        <dbReference type="ChEBI" id="CHEBI:33019"/>
        <dbReference type="ChEBI" id="CHEBI:37565"/>
        <dbReference type="ChEBI" id="CHEBI:58805"/>
        <dbReference type="EC" id="2.7.7.65"/>
    </reaction>
</comment>
<dbReference type="GO" id="GO:1902201">
    <property type="term" value="P:negative regulation of bacterial-type flagellum-dependent cell motility"/>
    <property type="evidence" value="ECO:0007669"/>
    <property type="project" value="TreeGrafter"/>
</dbReference>
<dbReference type="InterPro" id="IPR043128">
    <property type="entry name" value="Rev_trsase/Diguanyl_cyclase"/>
</dbReference>
<dbReference type="SUPFAM" id="SSF55073">
    <property type="entry name" value="Nucleotide cyclase"/>
    <property type="match status" value="1"/>
</dbReference>
<gene>
    <name evidence="23" type="primary">yedQ</name>
    <name evidence="23" type="ordered locus">EBL_c15390</name>
</gene>
<dbReference type="GO" id="GO:0052621">
    <property type="term" value="F:diguanylate cyclase activity"/>
    <property type="evidence" value="ECO:0007669"/>
    <property type="project" value="UniProtKB-EC"/>
</dbReference>
<comment type="subunit">
    <text evidence="5">Homodimer.</text>
</comment>
<evidence type="ECO:0000256" key="1">
    <source>
        <dbReference type="ARBA" id="ARBA00001946"/>
    </source>
</evidence>
<dbReference type="RefSeq" id="WP_002440089.1">
    <property type="nucleotide sequence ID" value="NC_017910.1"/>
</dbReference>
<dbReference type="GO" id="GO:0046872">
    <property type="term" value="F:metal ion binding"/>
    <property type="evidence" value="ECO:0007669"/>
    <property type="project" value="UniProtKB-KW"/>
</dbReference>
<evidence type="ECO:0000256" key="3">
    <source>
        <dbReference type="ARBA" id="ARBA00004665"/>
    </source>
</evidence>
<dbReference type="Pfam" id="PF17151">
    <property type="entry name" value="CHASE7"/>
    <property type="match status" value="1"/>
</dbReference>
<protein>
    <recommendedName>
        <fullName evidence="6">diguanylate cyclase</fullName>
        <ecNumber evidence="6">2.7.7.65</ecNumber>
    </recommendedName>
    <alternativeName>
        <fullName evidence="18">Cellulose synthesis regulatory protein</fullName>
    </alternativeName>
</protein>
<dbReference type="eggNOG" id="COG2199">
    <property type="taxonomic scope" value="Bacteria"/>
</dbReference>
<dbReference type="Pfam" id="PF00990">
    <property type="entry name" value="GGDEF"/>
    <property type="match status" value="1"/>
</dbReference>
<evidence type="ECO:0000256" key="2">
    <source>
        <dbReference type="ARBA" id="ARBA00004429"/>
    </source>
</evidence>